<dbReference type="Pfam" id="PF00233">
    <property type="entry name" value="PDEase_I"/>
    <property type="match status" value="1"/>
</dbReference>
<dbReference type="AlphaFoldDB" id="A0A8S1LUE1"/>
<dbReference type="GO" id="GO:0007165">
    <property type="term" value="P:signal transduction"/>
    <property type="evidence" value="ECO:0007669"/>
    <property type="project" value="InterPro"/>
</dbReference>
<dbReference type="CDD" id="cd00077">
    <property type="entry name" value="HDc"/>
    <property type="match status" value="1"/>
</dbReference>
<dbReference type="OMA" id="CEYIKQY"/>
<dbReference type="InterPro" id="IPR003607">
    <property type="entry name" value="HD/PDEase_dom"/>
</dbReference>
<dbReference type="EMBL" id="CAJJDM010000043">
    <property type="protein sequence ID" value="CAD8069253.1"/>
    <property type="molecule type" value="Genomic_DNA"/>
</dbReference>
<dbReference type="EC" id="3.1.4.-" evidence="1"/>
<keyword evidence="1" id="KW-0479">Metal-binding</keyword>
<evidence type="ECO:0000313" key="3">
    <source>
        <dbReference type="EMBL" id="CAD8069253.1"/>
    </source>
</evidence>
<dbReference type="PROSITE" id="PS51845">
    <property type="entry name" value="PDEASE_I_2"/>
    <property type="match status" value="1"/>
</dbReference>
<organism evidence="3 4">
    <name type="scientific">Paramecium primaurelia</name>
    <dbReference type="NCBI Taxonomy" id="5886"/>
    <lineage>
        <taxon>Eukaryota</taxon>
        <taxon>Sar</taxon>
        <taxon>Alveolata</taxon>
        <taxon>Ciliophora</taxon>
        <taxon>Intramacronucleata</taxon>
        <taxon>Oligohymenophorea</taxon>
        <taxon>Peniculida</taxon>
        <taxon>Parameciidae</taxon>
        <taxon>Paramecium</taxon>
    </lineage>
</organism>
<sequence length="891" mass="105600">MSYLAQSSRLTALLISLKNKKLITPDQYTRLCDYAINDNIELKSLFVDYEKGLSQNDFLSGLSIILNNKTESEHIIKSYFESVVSINQQLKEKIKEFYRDIKSNMNEIYEECFKAQHHLQEVKDLIKLVLKQFYVEEFYLIQFEEGHQCVILTNNFDFRFFKEEYKISSWAHKQNAHQLNNTQTEHYALLKTHNLPKQYIISQHAVLFLTFSDSVTKTYSQYFMATFLYDKFITLIYQGYQIVGLKKMQSIRTEILQLVSKTILLYNYKLMYQILIQIMQQFKLQNLLCQFEKELTKQQTVTNYLLILLSSDLDIIGIELEGNLSFQLVDKVKSTFKKSIKKYKKKLKSKKDLLESFQQVTQHNEMIMCLFFNNYFNLYYMTVQWNHDQFVSKYNLPKEIYYGDPIYKIFDQNPTIIQKVKEMIDSPNDHLEYNDGFFKFSLKIERGFKQQIKQISIFLFNIQVKRPLAELFRIFRSKVKILLTIRKATLAFKSKQLMMENQFLRQSALVMYLPDQDRRRITQTHNQDHDQDLEKYRNYTMKQATKKLQQFLNKCDEEDTKNPELRRIAIDPNLQQKLLDYEFNLLNKKMYKNKYIIAYNLFHMCEYIKQYPLLTKEFINFMSVLKYKYNKKSNPFHNFTHGVNVMHGCYLFGHHQKFGSYFSDLQRFAMTFAGLCHDVDHSGTTNLFQVNAQTKLALLYNDKSVLENHHVAVTYKILAHKQCDFFGSIPKQDKITIRKYVVNNILATDNQYHFNLLNDIEIRFGQSKGDPKIFETEENKLLLSGFLTHAADFFGAAKQQPIARAWSERLRKEFQAQSQLEDIIGIAQTPYLRNLDNEVQYAKNEAGFLKVIVKPIYESLNNYSDGALALQLANINLSIKKYEEIIEQANQ</sequence>
<feature type="domain" description="PDEase" evidence="2">
    <location>
        <begin position="558"/>
        <end position="889"/>
    </location>
</feature>
<dbReference type="PANTHER" id="PTHR11347">
    <property type="entry name" value="CYCLIC NUCLEOTIDE PHOSPHODIESTERASE"/>
    <property type="match status" value="1"/>
</dbReference>
<comment type="caution">
    <text evidence="3">The sequence shown here is derived from an EMBL/GenBank/DDBJ whole genome shotgun (WGS) entry which is preliminary data.</text>
</comment>
<dbReference type="GO" id="GO:0046872">
    <property type="term" value="F:metal ion binding"/>
    <property type="evidence" value="ECO:0007669"/>
    <property type="project" value="UniProtKB-KW"/>
</dbReference>
<evidence type="ECO:0000313" key="4">
    <source>
        <dbReference type="Proteomes" id="UP000688137"/>
    </source>
</evidence>
<dbReference type="GO" id="GO:0004114">
    <property type="term" value="F:3',5'-cyclic-nucleotide phosphodiesterase activity"/>
    <property type="evidence" value="ECO:0007669"/>
    <property type="project" value="InterPro"/>
</dbReference>
<accession>A0A8S1LUE1</accession>
<comment type="cofactor">
    <cofactor evidence="1">
        <name>a divalent metal cation</name>
        <dbReference type="ChEBI" id="CHEBI:60240"/>
    </cofactor>
    <text evidence="1">Binds 2 divalent metal cations per subunit. Site 1 may preferentially bind zinc ions, while site 2 has a preference for magnesium and/or manganese ions.</text>
</comment>
<keyword evidence="4" id="KW-1185">Reference proteome</keyword>
<protein>
    <recommendedName>
        <fullName evidence="1">Phosphodiesterase</fullName>
        <ecNumber evidence="1">3.1.4.-</ecNumber>
    </recommendedName>
</protein>
<dbReference type="PROSITE" id="PS00126">
    <property type="entry name" value="PDEASE_I_1"/>
    <property type="match status" value="1"/>
</dbReference>
<dbReference type="Proteomes" id="UP000688137">
    <property type="component" value="Unassembled WGS sequence"/>
</dbReference>
<keyword evidence="1" id="KW-0378">Hydrolase</keyword>
<evidence type="ECO:0000259" key="2">
    <source>
        <dbReference type="PROSITE" id="PS51845"/>
    </source>
</evidence>
<evidence type="ECO:0000256" key="1">
    <source>
        <dbReference type="RuleBase" id="RU363067"/>
    </source>
</evidence>
<proteinExistence type="inferred from homology"/>
<reference evidence="3" key="1">
    <citation type="submission" date="2021-01" db="EMBL/GenBank/DDBJ databases">
        <authorList>
            <consortium name="Genoscope - CEA"/>
            <person name="William W."/>
        </authorList>
    </citation>
    <scope>NUCLEOTIDE SEQUENCE</scope>
</reference>
<name>A0A8S1LUE1_PARPR</name>
<gene>
    <name evidence="3" type="ORF">PPRIM_AZ9-3.1.T0430274</name>
</gene>
<dbReference type="InterPro" id="IPR002073">
    <property type="entry name" value="PDEase_catalytic_dom"/>
</dbReference>
<dbReference type="InterPro" id="IPR023174">
    <property type="entry name" value="PDEase_CS"/>
</dbReference>
<comment type="similarity">
    <text evidence="1">Belongs to the cyclic nucleotide phosphodiesterase family.</text>
</comment>